<evidence type="ECO:0000256" key="2">
    <source>
        <dbReference type="ARBA" id="ARBA00022448"/>
    </source>
</evidence>
<keyword evidence="16" id="KW-0732">Signal</keyword>
<dbReference type="InterPro" id="IPR050059">
    <property type="entry name" value="ATP_synthase_B_chain"/>
</dbReference>
<keyword evidence="4 13" id="KW-0812">Transmembrane</keyword>
<keyword evidence="15" id="KW-0175">Coiled coil</keyword>
<dbReference type="Proteomes" id="UP000717534">
    <property type="component" value="Unassembled WGS sequence"/>
</dbReference>
<evidence type="ECO:0000256" key="16">
    <source>
        <dbReference type="SAM" id="SignalP"/>
    </source>
</evidence>
<comment type="similarity">
    <text evidence="1 13 14">Belongs to the ATPase B chain family.</text>
</comment>
<evidence type="ECO:0000256" key="13">
    <source>
        <dbReference type="HAMAP-Rule" id="MF_01398"/>
    </source>
</evidence>
<name>A0ABS3AUE4_9BACT</name>
<feature type="coiled-coil region" evidence="15">
    <location>
        <begin position="68"/>
        <end position="109"/>
    </location>
</feature>
<evidence type="ECO:0000256" key="1">
    <source>
        <dbReference type="ARBA" id="ARBA00005513"/>
    </source>
</evidence>
<evidence type="ECO:0000313" key="17">
    <source>
        <dbReference type="EMBL" id="MBN4068713.1"/>
    </source>
</evidence>
<evidence type="ECO:0000256" key="5">
    <source>
        <dbReference type="ARBA" id="ARBA00022781"/>
    </source>
</evidence>
<dbReference type="PANTHER" id="PTHR33445:SF1">
    <property type="entry name" value="ATP SYNTHASE SUBUNIT B"/>
    <property type="match status" value="1"/>
</dbReference>
<evidence type="ECO:0000256" key="10">
    <source>
        <dbReference type="ARBA" id="ARBA00025198"/>
    </source>
</evidence>
<feature type="signal peptide" evidence="16">
    <location>
        <begin position="1"/>
        <end position="31"/>
    </location>
</feature>
<evidence type="ECO:0000256" key="9">
    <source>
        <dbReference type="ARBA" id="ARBA00023310"/>
    </source>
</evidence>
<evidence type="ECO:0000256" key="11">
    <source>
        <dbReference type="ARBA" id="ARBA00025614"/>
    </source>
</evidence>
<keyword evidence="7 13" id="KW-0406">Ion transport</keyword>
<organism evidence="17 18">
    <name type="scientific">Desulfotalea psychrophila</name>
    <dbReference type="NCBI Taxonomy" id="84980"/>
    <lineage>
        <taxon>Bacteria</taxon>
        <taxon>Pseudomonadati</taxon>
        <taxon>Thermodesulfobacteriota</taxon>
        <taxon>Desulfobulbia</taxon>
        <taxon>Desulfobulbales</taxon>
        <taxon>Desulfocapsaceae</taxon>
        <taxon>Desulfotalea</taxon>
    </lineage>
</organism>
<evidence type="ECO:0000256" key="14">
    <source>
        <dbReference type="RuleBase" id="RU003848"/>
    </source>
</evidence>
<evidence type="ECO:0000256" key="12">
    <source>
        <dbReference type="ARBA" id="ARBA00037847"/>
    </source>
</evidence>
<dbReference type="Pfam" id="PF00430">
    <property type="entry name" value="ATP-synt_B"/>
    <property type="match status" value="1"/>
</dbReference>
<evidence type="ECO:0000256" key="6">
    <source>
        <dbReference type="ARBA" id="ARBA00022989"/>
    </source>
</evidence>
<dbReference type="CDD" id="cd06503">
    <property type="entry name" value="ATP-synt_Fo_b"/>
    <property type="match status" value="1"/>
</dbReference>
<keyword evidence="5 13" id="KW-0375">Hydrogen ion transport</keyword>
<proteinExistence type="inferred from homology"/>
<evidence type="ECO:0000256" key="7">
    <source>
        <dbReference type="ARBA" id="ARBA00023065"/>
    </source>
</evidence>
<dbReference type="EMBL" id="JAFITO010000042">
    <property type="protein sequence ID" value="MBN4068713.1"/>
    <property type="molecule type" value="Genomic_DNA"/>
</dbReference>
<evidence type="ECO:0000313" key="18">
    <source>
        <dbReference type="Proteomes" id="UP000717534"/>
    </source>
</evidence>
<comment type="caution">
    <text evidence="17">The sequence shown here is derived from an EMBL/GenBank/DDBJ whole genome shotgun (WGS) entry which is preliminary data.</text>
</comment>
<feature type="chain" id="PRO_5045127368" description="ATP synthase subunit b" evidence="16">
    <location>
        <begin position="32"/>
        <end position="198"/>
    </location>
</feature>
<keyword evidence="3 13" id="KW-0138">CF(0)</keyword>
<comment type="function">
    <text evidence="10 13">F(1)F(0) ATP synthase produces ATP from ADP in the presence of a proton or sodium gradient. F-type ATPases consist of two structural domains, F(1) containing the extramembraneous catalytic core and F(0) containing the membrane proton channel, linked together by a central stalk and a peripheral stalk. During catalysis, ATP synthesis in the catalytic domain of F(1) is coupled via a rotary mechanism of the central stalk subunits to proton translocation.</text>
</comment>
<reference evidence="17 18" key="1">
    <citation type="submission" date="2021-02" db="EMBL/GenBank/DDBJ databases">
        <title>Activity-based single-cell genomes from oceanic crustal fluid captures similar information to metagenomic and metatranscriptomic surveys with orders of magnitude less sampling.</title>
        <authorList>
            <person name="D'Angelo T.S."/>
            <person name="Orcutt B.N."/>
        </authorList>
    </citation>
    <scope>NUCLEOTIDE SEQUENCE [LARGE SCALE GENOMIC DNA]</scope>
    <source>
        <strain evidence="17">AH-315-G02</strain>
    </source>
</reference>
<comment type="subunit">
    <text evidence="13">F-type ATPases have 2 components, F(1) - the catalytic core - and F(0) - the membrane proton channel. F(1) has five subunits: alpha(3), beta(3), gamma(1), delta(1), epsilon(1). F(0) has three main subunits: a(1), b(2) and c(10-14). The alpha and beta chains form an alternating ring which encloses part of the gamma chain. F(1) is attached to F(0) by a central stalk formed by the gamma and epsilon chains, while a peripheral stalk is formed by the delta and b chains.</text>
</comment>
<evidence type="ECO:0000256" key="3">
    <source>
        <dbReference type="ARBA" id="ARBA00022547"/>
    </source>
</evidence>
<keyword evidence="6 13" id="KW-1133">Transmembrane helix</keyword>
<keyword evidence="9 13" id="KW-0066">ATP synthesis</keyword>
<dbReference type="InterPro" id="IPR002146">
    <property type="entry name" value="ATP_synth_b/b'su_bac/chlpt"/>
</dbReference>
<keyword evidence="13" id="KW-1003">Cell membrane</keyword>
<dbReference type="PANTHER" id="PTHR33445">
    <property type="entry name" value="ATP SYNTHASE SUBUNIT B', CHLOROPLASTIC"/>
    <property type="match status" value="1"/>
</dbReference>
<keyword evidence="8 13" id="KW-0472">Membrane</keyword>
<evidence type="ECO:0000256" key="8">
    <source>
        <dbReference type="ARBA" id="ARBA00023136"/>
    </source>
</evidence>
<keyword evidence="2 13" id="KW-0813">Transport</keyword>
<comment type="subcellular location">
    <subcellularLocation>
        <location evidence="13">Cell membrane</location>
        <topology evidence="13">Single-pass membrane protein</topology>
    </subcellularLocation>
    <subcellularLocation>
        <location evidence="12">Endomembrane system</location>
        <topology evidence="12">Single-pass membrane protein</topology>
    </subcellularLocation>
</comment>
<evidence type="ECO:0000256" key="4">
    <source>
        <dbReference type="ARBA" id="ARBA00022692"/>
    </source>
</evidence>
<evidence type="ECO:0000256" key="15">
    <source>
        <dbReference type="SAM" id="Coils"/>
    </source>
</evidence>
<sequence length="198" mass="21474">MSGMKRTFGKCALVALVLSALAVAGHGEVYAAGGDSLSPDKLKDLGFRVMNFLALLIILVKFGAKPIANALGARRKQIKDELEELEAKKVDAEKAYKEFSEKLESVEKHVDSIVEKAVAQAEIEKVKIIEAAEKSATDIKQAAEMVIANEMTAAKRSLKVEVTEQAAVMAEELIVKNLTSDDQVKIIEDYLDKVGAVQ</sequence>
<dbReference type="HAMAP" id="MF_01398">
    <property type="entry name" value="ATP_synth_b_bprime"/>
    <property type="match status" value="1"/>
</dbReference>
<comment type="function">
    <text evidence="11">Component of the F(0) channel, it forms part of the peripheral stalk, linking F(1) to F(0). The b'-subunit is a diverged and duplicated form of b found in plants and photosynthetic bacteria.</text>
</comment>
<protein>
    <recommendedName>
        <fullName evidence="13">ATP synthase subunit b</fullName>
    </recommendedName>
    <alternativeName>
        <fullName evidence="13">ATP synthase F(0) sector subunit b</fullName>
    </alternativeName>
    <alternativeName>
        <fullName evidence="13">ATPase subunit I</fullName>
    </alternativeName>
    <alternativeName>
        <fullName evidence="13">F-type ATPase subunit b</fullName>
        <shortName evidence="13">F-ATPase subunit b</shortName>
    </alternativeName>
</protein>
<gene>
    <name evidence="13" type="primary">atpF</name>
    <name evidence="17" type="ORF">JYU06_04240</name>
</gene>
<accession>A0ABS3AUE4</accession>
<feature type="transmembrane region" description="Helical" evidence="13">
    <location>
        <begin position="47"/>
        <end position="64"/>
    </location>
</feature>
<keyword evidence="18" id="KW-1185">Reference proteome</keyword>